<dbReference type="AlphaFoldDB" id="A0A9K3GEC4"/>
<evidence type="ECO:0000313" key="2">
    <source>
        <dbReference type="Proteomes" id="UP000265618"/>
    </source>
</evidence>
<dbReference type="EMBL" id="BDIP01000022">
    <property type="protein sequence ID" value="GIQ79572.1"/>
    <property type="molecule type" value="Genomic_DNA"/>
</dbReference>
<comment type="caution">
    <text evidence="1">The sequence shown here is derived from an EMBL/GenBank/DDBJ whole genome shotgun (WGS) entry which is preliminary data.</text>
</comment>
<proteinExistence type="predicted"/>
<reference evidence="1 2" key="1">
    <citation type="journal article" date="2018" name="PLoS ONE">
        <title>The draft genome of Kipferlia bialata reveals reductive genome evolution in fornicate parasites.</title>
        <authorList>
            <person name="Tanifuji G."/>
            <person name="Takabayashi S."/>
            <person name="Kume K."/>
            <person name="Takagi M."/>
            <person name="Nakayama T."/>
            <person name="Kamikawa R."/>
            <person name="Inagaki Y."/>
            <person name="Hashimoto T."/>
        </authorList>
    </citation>
    <scope>NUCLEOTIDE SEQUENCE [LARGE SCALE GENOMIC DNA]</scope>
    <source>
        <strain evidence="1">NY0173</strain>
    </source>
</reference>
<sequence>MGTCSSVNRDPATDIEHAGDAVPIPLTQPENSRYDYVDYTAVLSLLPVHRTAILEASRIPVHTGGVVTSVSEIKGLERTGADTRVATEAERDRVCQCALYSVTSSFSLSLPLSLSFLISRSASVPCTVS</sequence>
<feature type="non-terminal residue" evidence="1">
    <location>
        <position position="129"/>
    </location>
</feature>
<evidence type="ECO:0000313" key="1">
    <source>
        <dbReference type="EMBL" id="GIQ79572.1"/>
    </source>
</evidence>
<name>A0A9K3GEC4_9EUKA</name>
<gene>
    <name evidence="1" type="ORF">KIPB_000233</name>
</gene>
<keyword evidence="2" id="KW-1185">Reference proteome</keyword>
<accession>A0A9K3GEC4</accession>
<dbReference type="Proteomes" id="UP000265618">
    <property type="component" value="Unassembled WGS sequence"/>
</dbReference>
<protein>
    <submittedName>
        <fullName evidence="1">Uncharacterized protein</fullName>
    </submittedName>
</protein>
<organism evidence="1 2">
    <name type="scientific">Kipferlia bialata</name>
    <dbReference type="NCBI Taxonomy" id="797122"/>
    <lineage>
        <taxon>Eukaryota</taxon>
        <taxon>Metamonada</taxon>
        <taxon>Carpediemonas-like organisms</taxon>
        <taxon>Kipferlia</taxon>
    </lineage>
</organism>